<accession>A0AAV1I3U9</accession>
<evidence type="ECO:0000313" key="1">
    <source>
        <dbReference type="EMBL" id="CAK0775019.1"/>
    </source>
</evidence>
<organism evidence="1 2">
    <name type="scientific">Coccomyxa viridis</name>
    <dbReference type="NCBI Taxonomy" id="1274662"/>
    <lineage>
        <taxon>Eukaryota</taxon>
        <taxon>Viridiplantae</taxon>
        <taxon>Chlorophyta</taxon>
        <taxon>core chlorophytes</taxon>
        <taxon>Trebouxiophyceae</taxon>
        <taxon>Trebouxiophyceae incertae sedis</taxon>
        <taxon>Coccomyxaceae</taxon>
        <taxon>Coccomyxa</taxon>
    </lineage>
</organism>
<sequence length="161" mass="17916">MSSWQEWMLAATGHSDRMLVHPKTGSVLTLLYRYDGATYKSTDSFVLSAAPHTPPFYLPCRWNPDAGALCLRTTSRCAKSNRYRSVYELPVLLVGRCAWCTGESCDACLSTAAGAFRECDRCCEEHRRDLWSPDGELGRAIVYRLEDRARCTAAVPEGLAA</sequence>
<comment type="caution">
    <text evidence="1">The sequence shown here is derived from an EMBL/GenBank/DDBJ whole genome shotgun (WGS) entry which is preliminary data.</text>
</comment>
<reference evidence="1 2" key="1">
    <citation type="submission" date="2023-10" db="EMBL/GenBank/DDBJ databases">
        <authorList>
            <person name="Maclean D."/>
            <person name="Macfadyen A."/>
        </authorList>
    </citation>
    <scope>NUCLEOTIDE SEQUENCE [LARGE SCALE GENOMIC DNA]</scope>
</reference>
<evidence type="ECO:0000313" key="2">
    <source>
        <dbReference type="Proteomes" id="UP001314263"/>
    </source>
</evidence>
<protein>
    <submittedName>
        <fullName evidence="1">Uncharacterized protein</fullName>
    </submittedName>
</protein>
<keyword evidence="2" id="KW-1185">Reference proteome</keyword>
<gene>
    <name evidence="1" type="ORF">CVIRNUC_004225</name>
</gene>
<proteinExistence type="predicted"/>
<dbReference type="Proteomes" id="UP001314263">
    <property type="component" value="Unassembled WGS sequence"/>
</dbReference>
<dbReference type="EMBL" id="CAUYUE010000005">
    <property type="protein sequence ID" value="CAK0775019.1"/>
    <property type="molecule type" value="Genomic_DNA"/>
</dbReference>
<dbReference type="AlphaFoldDB" id="A0AAV1I3U9"/>
<name>A0AAV1I3U9_9CHLO</name>